<gene>
    <name evidence="1" type="ORF">EKO04_003349</name>
</gene>
<dbReference type="Gene3D" id="3.20.20.80">
    <property type="entry name" value="Glycosidases"/>
    <property type="match status" value="1"/>
</dbReference>
<evidence type="ECO:0000313" key="2">
    <source>
        <dbReference type="Proteomes" id="UP000651452"/>
    </source>
</evidence>
<evidence type="ECO:0000313" key="1">
    <source>
        <dbReference type="EMBL" id="KAF9698831.1"/>
    </source>
</evidence>
<proteinExistence type="predicted"/>
<keyword evidence="2" id="KW-1185">Reference proteome</keyword>
<accession>A0A8H7JAR0</accession>
<reference evidence="1" key="2">
    <citation type="submission" date="2020-09" db="EMBL/GenBank/DDBJ databases">
        <title>Reference genome assembly for Australian Ascochyta lentis isolate Al4.</title>
        <authorList>
            <person name="Lee R.C."/>
            <person name="Farfan-Caceres L.M."/>
            <person name="Debler J.W."/>
            <person name="Williams A.H."/>
            <person name="Henares B.M."/>
        </authorList>
    </citation>
    <scope>NUCLEOTIDE SEQUENCE</scope>
    <source>
        <strain evidence="1">Al4</strain>
    </source>
</reference>
<dbReference type="OrthoDB" id="73875at2759"/>
<protein>
    <submittedName>
        <fullName evidence="1">Uncharacterized protein</fullName>
    </submittedName>
</protein>
<sequence length="167" mass="18911">MYRTLSPSLKITVPESRIARFKSSARLLRLDFVALQGALAAKAPDITYQSPENAPPIPYLNLMALFTMPQNVSYNSSKESGLLLNLFNKRQREEDKNRGLLCKNGPCPNKSKGSRTTKGRTVRYYLASNSRDCLCNRIFPKDIKAADYTHLFFSFASINPKTFKIRP</sequence>
<dbReference type="AlphaFoldDB" id="A0A8H7JAR0"/>
<comment type="caution">
    <text evidence="1">The sequence shown here is derived from an EMBL/GenBank/DDBJ whole genome shotgun (WGS) entry which is preliminary data.</text>
</comment>
<name>A0A8H7JAR0_9PLEO</name>
<dbReference type="EMBL" id="RZGK01000005">
    <property type="protein sequence ID" value="KAF9698831.1"/>
    <property type="molecule type" value="Genomic_DNA"/>
</dbReference>
<reference evidence="1" key="1">
    <citation type="submission" date="2018-12" db="EMBL/GenBank/DDBJ databases">
        <authorList>
            <person name="Syme R.A."/>
            <person name="Farfan-Caceres L."/>
            <person name="Lichtenzveig J."/>
        </authorList>
    </citation>
    <scope>NUCLEOTIDE SEQUENCE</scope>
    <source>
        <strain evidence="1">Al4</strain>
    </source>
</reference>
<dbReference type="Proteomes" id="UP000651452">
    <property type="component" value="Unassembled WGS sequence"/>
</dbReference>
<organism evidence="1 2">
    <name type="scientific">Ascochyta lentis</name>
    <dbReference type="NCBI Taxonomy" id="205686"/>
    <lineage>
        <taxon>Eukaryota</taxon>
        <taxon>Fungi</taxon>
        <taxon>Dikarya</taxon>
        <taxon>Ascomycota</taxon>
        <taxon>Pezizomycotina</taxon>
        <taxon>Dothideomycetes</taxon>
        <taxon>Pleosporomycetidae</taxon>
        <taxon>Pleosporales</taxon>
        <taxon>Pleosporineae</taxon>
        <taxon>Didymellaceae</taxon>
        <taxon>Ascochyta</taxon>
    </lineage>
</organism>